<keyword evidence="2" id="KW-1185">Reference proteome</keyword>
<proteinExistence type="predicted"/>
<protein>
    <submittedName>
        <fullName evidence="1">Uncharacterized protein</fullName>
    </submittedName>
</protein>
<accession>A0ABX7SP06</accession>
<sequence>MKTVFEPSDLVGDRHPFILGRIVRRGPKDEHWIVSYDPSKDTDEKYHVTSVRDGMMMWIGSSAESLCQKLNEGGFEIVGTFTRVEDILK</sequence>
<reference evidence="1 2" key="1">
    <citation type="submission" date="2020-09" db="EMBL/GenBank/DDBJ databases">
        <title>Brevundimonas sp. LVF1 isolated from an oligotrophic pond in Goettingen, Germany.</title>
        <authorList>
            <person name="Friedrich I."/>
            <person name="Klassen A."/>
            <person name="Neubauer H."/>
            <person name="Schneider D."/>
            <person name="Hertel R."/>
            <person name="Daniel R."/>
        </authorList>
    </citation>
    <scope>NUCLEOTIDE SEQUENCE [LARGE SCALE GENOMIC DNA]</scope>
    <source>
        <strain evidence="1 2">LVF1</strain>
    </source>
</reference>
<dbReference type="RefSeq" id="WP_207825167.1">
    <property type="nucleotide sequence ID" value="NZ_CP062006.1"/>
</dbReference>
<dbReference type="Proteomes" id="UP000663942">
    <property type="component" value="Chromosome"/>
</dbReference>
<organism evidence="1 2">
    <name type="scientific">Brevundimonas pondensis</name>
    <dbReference type="NCBI Taxonomy" id="2774189"/>
    <lineage>
        <taxon>Bacteria</taxon>
        <taxon>Pseudomonadati</taxon>
        <taxon>Pseudomonadota</taxon>
        <taxon>Alphaproteobacteria</taxon>
        <taxon>Caulobacterales</taxon>
        <taxon>Caulobacteraceae</taxon>
        <taxon>Brevundimonas</taxon>
    </lineage>
</organism>
<evidence type="ECO:0000313" key="2">
    <source>
        <dbReference type="Proteomes" id="UP000663942"/>
    </source>
</evidence>
<evidence type="ECO:0000313" key="1">
    <source>
        <dbReference type="EMBL" id="QTC88158.1"/>
    </source>
</evidence>
<name>A0ABX7SP06_9CAUL</name>
<dbReference type="EMBL" id="CP062006">
    <property type="protein sequence ID" value="QTC88158.1"/>
    <property type="molecule type" value="Genomic_DNA"/>
</dbReference>
<gene>
    <name evidence="1" type="ORF">IFE19_01760</name>
</gene>